<dbReference type="InterPro" id="IPR001633">
    <property type="entry name" value="EAL_dom"/>
</dbReference>
<dbReference type="PANTHER" id="PTHR33121:SF82">
    <property type="entry name" value="SIGNAL TRANSDUCTION PROTEIN CONTAINING A EAL DOMAIN"/>
    <property type="match status" value="1"/>
</dbReference>
<protein>
    <submittedName>
        <fullName evidence="2">EAL domain-containing protein</fullName>
    </submittedName>
</protein>
<proteinExistence type="predicted"/>
<sequence length="405" mass="47915">MDPLNIMLNLEQVIPYYQPIISADTQLVIGYEVSAYYKSDEEDIQDLDWFFNDDTIPDEFKIELTTIIHQKAIEDFIKTNHSLIFLKYNAKLLYKDNGETFLRLLETYAEKGLDYKKIVLELKETDIMEEMDSLRHLLKYLKTFGIQIALDDVGQRNGNLERLVSLKPNIVKLDVQFLKENELPHLYDDVHLSLSKLSRKIGATLLFKGVSTYNQLNYAWRNGGRYYQGSYLKPANPEFAREDCCKKQIQRDFQLFVSFERKKLKAQVELTNWINNQFNTILQNINSEEAYDQIITKVGHACHEFVFRVYMTNEEGVQLSSNAEKDHNDKWTLHEEGKEKNWSWRPYFFENIARMNVEKRGILSDLYTDITRHEQIRTFSFPLTKTSYIFLDIPYDYLFEQEGLL</sequence>
<dbReference type="SUPFAM" id="SSF141868">
    <property type="entry name" value="EAL domain-like"/>
    <property type="match status" value="1"/>
</dbReference>
<dbReference type="InterPro" id="IPR029151">
    <property type="entry name" value="Sensor-like_sf"/>
</dbReference>
<dbReference type="Proteomes" id="UP000281813">
    <property type="component" value="Unassembled WGS sequence"/>
</dbReference>
<evidence type="ECO:0000313" key="3">
    <source>
        <dbReference type="Proteomes" id="UP000281813"/>
    </source>
</evidence>
<dbReference type="Pfam" id="PF10388">
    <property type="entry name" value="YkuI_C"/>
    <property type="match status" value="1"/>
</dbReference>
<evidence type="ECO:0000259" key="1">
    <source>
        <dbReference type="PROSITE" id="PS50883"/>
    </source>
</evidence>
<dbReference type="Gene3D" id="3.30.450.20">
    <property type="entry name" value="PAS domain"/>
    <property type="match status" value="1"/>
</dbReference>
<dbReference type="EMBL" id="RBZO01000029">
    <property type="protein sequence ID" value="RKQ13567.1"/>
    <property type="molecule type" value="Genomic_DNA"/>
</dbReference>
<gene>
    <name evidence="2" type="ORF">D8M05_15875</name>
</gene>
<organism evidence="2 3">
    <name type="scientific">Oceanobacillus bengalensis</name>
    <dbReference type="NCBI Taxonomy" id="1435466"/>
    <lineage>
        <taxon>Bacteria</taxon>
        <taxon>Bacillati</taxon>
        <taxon>Bacillota</taxon>
        <taxon>Bacilli</taxon>
        <taxon>Bacillales</taxon>
        <taxon>Bacillaceae</taxon>
        <taxon>Oceanobacillus</taxon>
    </lineage>
</organism>
<dbReference type="InterPro" id="IPR035919">
    <property type="entry name" value="EAL_sf"/>
</dbReference>
<dbReference type="CDD" id="cd01948">
    <property type="entry name" value="EAL"/>
    <property type="match status" value="1"/>
</dbReference>
<reference evidence="2 3" key="1">
    <citation type="journal article" date="2015" name="Antonie Van Leeuwenhoek">
        <title>Oceanobacillus bengalensis sp. nov., a bacterium isolated from seawater of the Bay of Bengal.</title>
        <authorList>
            <person name="Yongchang O."/>
            <person name="Xiang W."/>
            <person name="Wang G."/>
        </authorList>
    </citation>
    <scope>NUCLEOTIDE SEQUENCE [LARGE SCALE GENOMIC DNA]</scope>
    <source>
        <strain evidence="2 3">MCCC 1K00260</strain>
    </source>
</reference>
<dbReference type="Pfam" id="PF00563">
    <property type="entry name" value="EAL"/>
    <property type="match status" value="1"/>
</dbReference>
<dbReference type="PROSITE" id="PS50883">
    <property type="entry name" value="EAL"/>
    <property type="match status" value="1"/>
</dbReference>
<feature type="domain" description="EAL" evidence="1">
    <location>
        <begin position="1"/>
        <end position="249"/>
    </location>
</feature>
<evidence type="ECO:0000313" key="2">
    <source>
        <dbReference type="EMBL" id="RKQ13567.1"/>
    </source>
</evidence>
<keyword evidence="3" id="KW-1185">Reference proteome</keyword>
<dbReference type="InterPro" id="IPR018842">
    <property type="entry name" value="YkuI_C"/>
</dbReference>
<accession>A0A494YU71</accession>
<dbReference type="GO" id="GO:0071111">
    <property type="term" value="F:cyclic-guanylate-specific phosphodiesterase activity"/>
    <property type="evidence" value="ECO:0007669"/>
    <property type="project" value="InterPro"/>
</dbReference>
<dbReference type="OrthoDB" id="1673646at2"/>
<dbReference type="AlphaFoldDB" id="A0A494YU71"/>
<dbReference type="SUPFAM" id="SSF103190">
    <property type="entry name" value="Sensory domain-like"/>
    <property type="match status" value="1"/>
</dbReference>
<dbReference type="RefSeq" id="WP_121133539.1">
    <property type="nucleotide sequence ID" value="NZ_JBHUFK010000016.1"/>
</dbReference>
<dbReference type="Gene3D" id="3.20.20.450">
    <property type="entry name" value="EAL domain"/>
    <property type="match status" value="1"/>
</dbReference>
<name>A0A494YU71_9BACI</name>
<dbReference type="InterPro" id="IPR050706">
    <property type="entry name" value="Cyclic-di-GMP_PDE-like"/>
</dbReference>
<dbReference type="SMART" id="SM00052">
    <property type="entry name" value="EAL"/>
    <property type="match status" value="1"/>
</dbReference>
<comment type="caution">
    <text evidence="2">The sequence shown here is derived from an EMBL/GenBank/DDBJ whole genome shotgun (WGS) entry which is preliminary data.</text>
</comment>
<dbReference type="PANTHER" id="PTHR33121">
    <property type="entry name" value="CYCLIC DI-GMP PHOSPHODIESTERASE PDEF"/>
    <property type="match status" value="1"/>
</dbReference>